<protein>
    <submittedName>
        <fullName evidence="4">Murein transglycosylase</fullName>
    </submittedName>
</protein>
<evidence type="ECO:0000259" key="3">
    <source>
        <dbReference type="Pfam" id="PF13406"/>
    </source>
</evidence>
<feature type="domain" description="Transglycosylase SLT" evidence="3">
    <location>
        <begin position="35"/>
        <end position="327"/>
    </location>
</feature>
<accession>A0ABQ5YE38</accession>
<dbReference type="InterPro" id="IPR023346">
    <property type="entry name" value="Lysozyme-like_dom_sf"/>
</dbReference>
<reference evidence="5" key="1">
    <citation type="journal article" date="2019" name="Int. J. Syst. Evol. Microbiol.">
        <title>The Global Catalogue of Microorganisms (GCM) 10K type strain sequencing project: providing services to taxonomists for standard genome sequencing and annotation.</title>
        <authorList>
            <consortium name="The Broad Institute Genomics Platform"/>
            <consortium name="The Broad Institute Genome Sequencing Center for Infectious Disease"/>
            <person name="Wu L."/>
            <person name="Ma J."/>
        </authorList>
    </citation>
    <scope>NUCLEOTIDE SEQUENCE [LARGE SCALE GENOMIC DNA]</scope>
    <source>
        <strain evidence="5">NBRC 110044</strain>
    </source>
</reference>
<dbReference type="InterPro" id="IPR031304">
    <property type="entry name" value="SLT_2"/>
</dbReference>
<feature type="signal peptide" evidence="2">
    <location>
        <begin position="1"/>
        <end position="17"/>
    </location>
</feature>
<feature type="region of interest" description="Disordered" evidence="1">
    <location>
        <begin position="339"/>
        <end position="361"/>
    </location>
</feature>
<evidence type="ECO:0000256" key="2">
    <source>
        <dbReference type="SAM" id="SignalP"/>
    </source>
</evidence>
<dbReference type="RefSeq" id="WP_284196132.1">
    <property type="nucleotide sequence ID" value="NZ_BSOG01000002.1"/>
</dbReference>
<evidence type="ECO:0000313" key="4">
    <source>
        <dbReference type="EMBL" id="GLR13014.1"/>
    </source>
</evidence>
<dbReference type="PANTHER" id="PTHR30163">
    <property type="entry name" value="MEMBRANE-BOUND LYTIC MUREIN TRANSGLYCOSYLASE B"/>
    <property type="match status" value="1"/>
</dbReference>
<gene>
    <name evidence="4" type="ORF">GCM10007907_18040</name>
</gene>
<feature type="compositionally biased region" description="Basic residues" evidence="1">
    <location>
        <begin position="347"/>
        <end position="361"/>
    </location>
</feature>
<dbReference type="Proteomes" id="UP001156706">
    <property type="component" value="Unassembled WGS sequence"/>
</dbReference>
<sequence length="361" mass="40430">MILRSLLLSLAAIACLADDAPLPSAPEATPAYWERPDVQAFIDEMATQHGFDRAALVQQFAQIAHKPNILAVLDKPSTSRPYHAFRPDFVNDTRLRLGVAYWQANAPLLQAVSDQYGVEPEYLVAILGVETLWGRNTGSFRVMDALGTIAFDYPRRADFFRKELREFLLLARDEQADPFEFKGSYAGAMGAPQFMPSSFHAYAADWDKDGRHDIWNNQGDILASVANYFVQHGWQRGEPLLVPATVEGDGYAPLVADKFNLHYKVSELAAFGVRPAEPLNGDPLAVLAPLEHEPGVTRYWLGLANFYAITRYNRSTHYAMAVHELAQRIKAAYHDPSLLPKVEAPKRKPAKPKKRSGKRRK</sequence>
<proteinExistence type="predicted"/>
<name>A0ABQ5YE38_9NEIS</name>
<organism evidence="4 5">
    <name type="scientific">Chitinimonas prasina</name>
    <dbReference type="NCBI Taxonomy" id="1434937"/>
    <lineage>
        <taxon>Bacteria</taxon>
        <taxon>Pseudomonadati</taxon>
        <taxon>Pseudomonadota</taxon>
        <taxon>Betaproteobacteria</taxon>
        <taxon>Neisseriales</taxon>
        <taxon>Chitinibacteraceae</taxon>
        <taxon>Chitinimonas</taxon>
    </lineage>
</organism>
<dbReference type="EMBL" id="BSOG01000002">
    <property type="protein sequence ID" value="GLR13014.1"/>
    <property type="molecule type" value="Genomic_DNA"/>
</dbReference>
<dbReference type="InterPro" id="IPR043426">
    <property type="entry name" value="MltB-like"/>
</dbReference>
<dbReference type="PROSITE" id="PS51257">
    <property type="entry name" value="PROKAR_LIPOPROTEIN"/>
    <property type="match status" value="1"/>
</dbReference>
<keyword evidence="5" id="KW-1185">Reference proteome</keyword>
<dbReference type="PANTHER" id="PTHR30163:SF9">
    <property type="entry name" value="MEMBRANE-BOUND LYTIC MUREIN TRANSGLYCOSYLASE B"/>
    <property type="match status" value="1"/>
</dbReference>
<dbReference type="Gene3D" id="1.10.530.10">
    <property type="match status" value="1"/>
</dbReference>
<evidence type="ECO:0000313" key="5">
    <source>
        <dbReference type="Proteomes" id="UP001156706"/>
    </source>
</evidence>
<dbReference type="NCBIfam" id="TIGR02282">
    <property type="entry name" value="MltB"/>
    <property type="match status" value="1"/>
</dbReference>
<feature type="chain" id="PRO_5047439908" evidence="2">
    <location>
        <begin position="18"/>
        <end position="361"/>
    </location>
</feature>
<comment type="caution">
    <text evidence="4">The sequence shown here is derived from an EMBL/GenBank/DDBJ whole genome shotgun (WGS) entry which is preliminary data.</text>
</comment>
<dbReference type="Pfam" id="PF13406">
    <property type="entry name" value="SLT_2"/>
    <property type="match status" value="1"/>
</dbReference>
<keyword evidence="2" id="KW-0732">Signal</keyword>
<evidence type="ECO:0000256" key="1">
    <source>
        <dbReference type="SAM" id="MobiDB-lite"/>
    </source>
</evidence>
<dbReference type="Gene3D" id="1.10.8.350">
    <property type="entry name" value="Bacterial muramidase"/>
    <property type="match status" value="1"/>
</dbReference>
<dbReference type="CDD" id="cd13399">
    <property type="entry name" value="Slt35-like"/>
    <property type="match status" value="1"/>
</dbReference>
<dbReference type="SUPFAM" id="SSF53955">
    <property type="entry name" value="Lysozyme-like"/>
    <property type="match status" value="1"/>
</dbReference>
<dbReference type="InterPro" id="IPR011757">
    <property type="entry name" value="Lytic_transglycosylase_MltB"/>
</dbReference>